<feature type="compositionally biased region" description="Low complexity" evidence="2">
    <location>
        <begin position="239"/>
        <end position="248"/>
    </location>
</feature>
<feature type="region of interest" description="Disordered" evidence="2">
    <location>
        <begin position="112"/>
        <end position="156"/>
    </location>
</feature>
<dbReference type="VEuPathDB" id="FungiDB:DFL_009015"/>
<feature type="compositionally biased region" description="Polar residues" evidence="2">
    <location>
        <begin position="476"/>
        <end position="488"/>
    </location>
</feature>
<reference evidence="3 4" key="1">
    <citation type="submission" date="2019-01" db="EMBL/GenBank/DDBJ databases">
        <title>Intercellular communication is required for trap formation in the nematode-trapping fungus Duddingtonia flagrans.</title>
        <authorList>
            <person name="Youssar L."/>
            <person name="Wernet V."/>
            <person name="Hensel N."/>
            <person name="Hildebrandt H.-G."/>
            <person name="Fischer R."/>
        </authorList>
    </citation>
    <scope>NUCLEOTIDE SEQUENCE [LARGE SCALE GENOMIC DNA]</scope>
    <source>
        <strain evidence="3 4">CBS H-5679</strain>
    </source>
</reference>
<evidence type="ECO:0000256" key="1">
    <source>
        <dbReference type="SAM" id="Coils"/>
    </source>
</evidence>
<evidence type="ECO:0000313" key="3">
    <source>
        <dbReference type="EMBL" id="RVD81139.1"/>
    </source>
</evidence>
<feature type="compositionally biased region" description="Basic residues" evidence="2">
    <location>
        <begin position="286"/>
        <end position="295"/>
    </location>
</feature>
<dbReference type="EMBL" id="SAEB01000012">
    <property type="protein sequence ID" value="RVD81139.1"/>
    <property type="molecule type" value="Genomic_DNA"/>
</dbReference>
<evidence type="ECO:0000256" key="2">
    <source>
        <dbReference type="SAM" id="MobiDB-lite"/>
    </source>
</evidence>
<dbReference type="Proteomes" id="UP000283090">
    <property type="component" value="Unassembled WGS sequence"/>
</dbReference>
<sequence>MGTMIRDPRVRQTLNQISDNIESVADTAKFGCFNFTKSYLEPCINSIAAVCPSPETVCPCFYHDGSASRRRRRGRPEFAFEFYNSDYDDDSAPEDPLRWGNDELDRLLAGSGVAGRRRKAGSRNEGMYYTRSGQRRVGPETRRKSALARDGGPDPTIIPNTAALGFLSYFPWVRKRQALRYKPSAADLQDHPGGYGGVGGEFREEDLDAESEALLGVGRGINRNFSQDERWDKTGRGRSGTTSSGDTTDTFRSRADLFPSEDEDDAVPLGDEFDIILEPETGSSGKRSKKGIRRQRTGDTSSGLSRNGSIGSPARSGRKTPTSDEFRIEDDVDIDEDAREVDLNFPNLARGRSDEDLRREEEEIRKEEEQAIKMRREAAKRLAISRGLSSEGPSSPLLDTAERAVPMFHAVSPAIISDSDIEDVPPPLALALTSKETQFQSDSAIDISEFPQREVINKPTIPENDVSHKKHEASTELIQTNGNTGITH</sequence>
<dbReference type="STRING" id="97331.A0A436ZQF7"/>
<accession>A0A436ZQF7</accession>
<feature type="coiled-coil region" evidence="1">
    <location>
        <begin position="350"/>
        <end position="377"/>
    </location>
</feature>
<feature type="region of interest" description="Disordered" evidence="2">
    <location>
        <begin position="460"/>
        <end position="488"/>
    </location>
</feature>
<proteinExistence type="predicted"/>
<keyword evidence="1" id="KW-0175">Coiled coil</keyword>
<dbReference type="RefSeq" id="XP_067486683.1">
    <property type="nucleotide sequence ID" value="XM_067638835.1"/>
</dbReference>
<comment type="caution">
    <text evidence="3">The sequence shown here is derived from an EMBL/GenBank/DDBJ whole genome shotgun (WGS) entry which is preliminary data.</text>
</comment>
<feature type="compositionally biased region" description="Acidic residues" evidence="2">
    <location>
        <begin position="259"/>
        <end position="277"/>
    </location>
</feature>
<keyword evidence="4" id="KW-1185">Reference proteome</keyword>
<name>A0A436ZQF7_ARTFL</name>
<organism evidence="3 4">
    <name type="scientific">Arthrobotrys flagrans</name>
    <name type="common">Nematode-trapping fungus</name>
    <name type="synonym">Trichothecium flagrans</name>
    <dbReference type="NCBI Taxonomy" id="97331"/>
    <lineage>
        <taxon>Eukaryota</taxon>
        <taxon>Fungi</taxon>
        <taxon>Dikarya</taxon>
        <taxon>Ascomycota</taxon>
        <taxon>Pezizomycotina</taxon>
        <taxon>Orbiliomycetes</taxon>
        <taxon>Orbiliales</taxon>
        <taxon>Orbiliaceae</taxon>
        <taxon>Arthrobotrys</taxon>
    </lineage>
</organism>
<evidence type="ECO:0000313" key="4">
    <source>
        <dbReference type="Proteomes" id="UP000283090"/>
    </source>
</evidence>
<feature type="compositionally biased region" description="Polar residues" evidence="2">
    <location>
        <begin position="298"/>
        <end position="310"/>
    </location>
</feature>
<feature type="compositionally biased region" description="Basic and acidic residues" evidence="2">
    <location>
        <begin position="226"/>
        <end position="235"/>
    </location>
</feature>
<gene>
    <name evidence="3" type="ORF">DFL_009015</name>
</gene>
<protein>
    <submittedName>
        <fullName evidence="3">Uncharacterized protein</fullName>
    </submittedName>
</protein>
<dbReference type="GeneID" id="93591326"/>
<feature type="region of interest" description="Disordered" evidence="2">
    <location>
        <begin position="226"/>
        <end position="330"/>
    </location>
</feature>
<dbReference type="OrthoDB" id="5421971at2759"/>
<dbReference type="AlphaFoldDB" id="A0A436ZQF7"/>